<feature type="compositionally biased region" description="Acidic residues" evidence="12">
    <location>
        <begin position="120"/>
        <end position="141"/>
    </location>
</feature>
<dbReference type="InterPro" id="IPR038506">
    <property type="entry name" value="GLE1-like_sf"/>
</dbReference>
<feature type="compositionally biased region" description="Basic and acidic residues" evidence="12">
    <location>
        <begin position="145"/>
        <end position="160"/>
    </location>
</feature>
<evidence type="ECO:0000256" key="2">
    <source>
        <dbReference type="ARBA" id="ARBA00011056"/>
    </source>
</evidence>
<evidence type="ECO:0000256" key="8">
    <source>
        <dbReference type="ARBA" id="ARBA00023242"/>
    </source>
</evidence>
<dbReference type="GO" id="GO:0044614">
    <property type="term" value="C:nuclear pore cytoplasmic filaments"/>
    <property type="evidence" value="ECO:0007669"/>
    <property type="project" value="TreeGrafter"/>
</dbReference>
<keyword evidence="4" id="KW-0509">mRNA transport</keyword>
<comment type="subcellular location">
    <subcellularLocation>
        <location evidence="1">Nucleus</location>
        <location evidence="1">Nuclear pore complex</location>
    </subcellularLocation>
</comment>
<feature type="region of interest" description="Disordered" evidence="12">
    <location>
        <begin position="1"/>
        <end position="160"/>
    </location>
</feature>
<keyword evidence="3" id="KW-0813">Transport</keyword>
<keyword evidence="7" id="KW-0906">Nuclear pore complex</keyword>
<keyword evidence="8" id="KW-0539">Nucleus</keyword>
<evidence type="ECO:0000313" key="14">
    <source>
        <dbReference type="Proteomes" id="UP000807716"/>
    </source>
</evidence>
<dbReference type="OrthoDB" id="420884at2759"/>
<name>A0A9P6TZX6_9FUNG</name>
<proteinExistence type="inferred from homology"/>
<dbReference type="GO" id="GO:0031369">
    <property type="term" value="F:translation initiation factor binding"/>
    <property type="evidence" value="ECO:0007669"/>
    <property type="project" value="TreeGrafter"/>
</dbReference>
<evidence type="ECO:0000313" key="13">
    <source>
        <dbReference type="EMBL" id="KAG0254433.1"/>
    </source>
</evidence>
<feature type="compositionally biased region" description="Low complexity" evidence="12">
    <location>
        <begin position="63"/>
        <end position="102"/>
    </location>
</feature>
<organism evidence="13 14">
    <name type="scientific">Actinomortierella ambigua</name>
    <dbReference type="NCBI Taxonomy" id="1343610"/>
    <lineage>
        <taxon>Eukaryota</taxon>
        <taxon>Fungi</taxon>
        <taxon>Fungi incertae sedis</taxon>
        <taxon>Mucoromycota</taxon>
        <taxon>Mortierellomycotina</taxon>
        <taxon>Mortierellomycetes</taxon>
        <taxon>Mortierellales</taxon>
        <taxon>Mortierellaceae</taxon>
        <taxon>Actinomortierella</taxon>
    </lineage>
</organism>
<dbReference type="PANTHER" id="PTHR12960:SF0">
    <property type="entry name" value="MRNA EXPORT FACTOR GLE1"/>
    <property type="match status" value="1"/>
</dbReference>
<dbReference type="Proteomes" id="UP000807716">
    <property type="component" value="Unassembled WGS sequence"/>
</dbReference>
<dbReference type="PANTHER" id="PTHR12960">
    <property type="entry name" value="GLE-1-RELATED"/>
    <property type="match status" value="1"/>
</dbReference>
<protein>
    <recommendedName>
        <fullName evidence="9">mRNA export factor GLE1</fullName>
    </recommendedName>
    <alternativeName>
        <fullName evidence="10">Nucleoporin GLE1</fullName>
    </alternativeName>
</protein>
<keyword evidence="14" id="KW-1185">Reference proteome</keyword>
<evidence type="ECO:0000256" key="5">
    <source>
        <dbReference type="ARBA" id="ARBA00022927"/>
    </source>
</evidence>
<dbReference type="Gene3D" id="1.25.40.510">
    <property type="entry name" value="GLE1-like"/>
    <property type="match status" value="1"/>
</dbReference>
<dbReference type="AlphaFoldDB" id="A0A9P6TZX6"/>
<dbReference type="GO" id="GO:0015031">
    <property type="term" value="P:protein transport"/>
    <property type="evidence" value="ECO:0007669"/>
    <property type="project" value="UniProtKB-KW"/>
</dbReference>
<evidence type="ECO:0000256" key="9">
    <source>
        <dbReference type="ARBA" id="ARBA00026227"/>
    </source>
</evidence>
<evidence type="ECO:0000256" key="11">
    <source>
        <dbReference type="SAM" id="Coils"/>
    </source>
</evidence>
<reference evidence="13" key="1">
    <citation type="journal article" date="2020" name="Fungal Divers.">
        <title>Resolving the Mortierellaceae phylogeny through synthesis of multi-gene phylogenetics and phylogenomics.</title>
        <authorList>
            <person name="Vandepol N."/>
            <person name="Liber J."/>
            <person name="Desiro A."/>
            <person name="Na H."/>
            <person name="Kennedy M."/>
            <person name="Barry K."/>
            <person name="Grigoriev I.V."/>
            <person name="Miller A.N."/>
            <person name="O'Donnell K."/>
            <person name="Stajich J.E."/>
            <person name="Bonito G."/>
        </authorList>
    </citation>
    <scope>NUCLEOTIDE SEQUENCE</scope>
    <source>
        <strain evidence="13">BC1065</strain>
    </source>
</reference>
<evidence type="ECO:0000256" key="3">
    <source>
        <dbReference type="ARBA" id="ARBA00022448"/>
    </source>
</evidence>
<comment type="caution">
    <text evidence="13">The sequence shown here is derived from an EMBL/GenBank/DDBJ whole genome shotgun (WGS) entry which is preliminary data.</text>
</comment>
<dbReference type="Pfam" id="PF07817">
    <property type="entry name" value="GLE1"/>
    <property type="match status" value="1"/>
</dbReference>
<evidence type="ECO:0000256" key="7">
    <source>
        <dbReference type="ARBA" id="ARBA00023132"/>
    </source>
</evidence>
<dbReference type="GO" id="GO:0005543">
    <property type="term" value="F:phospholipid binding"/>
    <property type="evidence" value="ECO:0007669"/>
    <property type="project" value="TreeGrafter"/>
</dbReference>
<comment type="similarity">
    <text evidence="2">Belongs to the GLE1 family.</text>
</comment>
<keyword evidence="5" id="KW-0653">Protein transport</keyword>
<accession>A0A9P6TZX6</accession>
<sequence length="651" mass="73931">MDHSLEAILRRSIRDAPLSQPELDHIGSLQPDRGNNPFPTPPLESAHRISPYGNTFRPYTVDSTSYTATATTSKRPTSSSSSTTRTIAGAPSAARRSAGDSAKQSVQRVPNRGYYLPDFSSDEEEDEDEEDQASSEDEGLDGVDMNDKESDSSNLEDEGRLDWNSSFNLLKIDPRNPAYHVASLASRRGPWDVREERERSLAKKHVSEVVDKMYGEVKSIQQAPSKPLVPACVKDSGNGQQLARQALQQANALKEKRSKEVKDRNDALSKDIDACLAILEHERQEAQRIRDEAIRKEREERERLAREAEEKKKALEAKKKAEEQRLVEAKKKQEEQAAKKKAERAAQATANVGALNVSPASKDEYDRYWAIFWWFRNTIKPNIAANTPLRKQVNAIKRDMVPAVGQLVNKRTSIIECYNELMDAFGRARQLGEEAYIWILYFTAKTFVIQAETEARINAGLMYQYAHVIVLLMQKHPTFLDVLMARFVKKCPYVTPVYPVADDKMTREEYLKKLAYVQKDGKWEDEAEYMARQSAIFALYCAIMQTKPLQGNNLYPISHGWTWMARILNMPPRSITPNLIDVFLDICGPAFTETYRGQALKVLQLVFEEFLSLIPKKGAPGTSRLKQALIRFFGENGRRFKDLPERYPSNA</sequence>
<dbReference type="EMBL" id="JAAAJB010000516">
    <property type="protein sequence ID" value="KAG0254433.1"/>
    <property type="molecule type" value="Genomic_DNA"/>
</dbReference>
<evidence type="ECO:0000256" key="12">
    <source>
        <dbReference type="SAM" id="MobiDB-lite"/>
    </source>
</evidence>
<evidence type="ECO:0000256" key="1">
    <source>
        <dbReference type="ARBA" id="ARBA00004567"/>
    </source>
</evidence>
<keyword evidence="11" id="KW-0175">Coiled coil</keyword>
<dbReference type="GO" id="GO:0016973">
    <property type="term" value="P:poly(A)+ mRNA export from nucleus"/>
    <property type="evidence" value="ECO:0007669"/>
    <property type="project" value="InterPro"/>
</dbReference>
<feature type="compositionally biased region" description="Basic and acidic residues" evidence="12">
    <location>
        <begin position="1"/>
        <end position="14"/>
    </location>
</feature>
<evidence type="ECO:0000256" key="6">
    <source>
        <dbReference type="ARBA" id="ARBA00023010"/>
    </source>
</evidence>
<dbReference type="InterPro" id="IPR012476">
    <property type="entry name" value="GLE1"/>
</dbReference>
<keyword evidence="6" id="KW-0811">Translocation</keyword>
<evidence type="ECO:0000256" key="4">
    <source>
        <dbReference type="ARBA" id="ARBA00022816"/>
    </source>
</evidence>
<feature type="coiled-coil region" evidence="11">
    <location>
        <begin position="244"/>
        <end position="351"/>
    </location>
</feature>
<dbReference type="GO" id="GO:0000822">
    <property type="term" value="F:inositol hexakisphosphate binding"/>
    <property type="evidence" value="ECO:0007669"/>
    <property type="project" value="TreeGrafter"/>
</dbReference>
<evidence type="ECO:0000256" key="10">
    <source>
        <dbReference type="ARBA" id="ARBA00029983"/>
    </source>
</evidence>
<dbReference type="GO" id="GO:0005737">
    <property type="term" value="C:cytoplasm"/>
    <property type="evidence" value="ECO:0007669"/>
    <property type="project" value="TreeGrafter"/>
</dbReference>
<gene>
    <name evidence="13" type="ORF">DFQ27_006836</name>
</gene>